<dbReference type="EMBL" id="APWK03000077">
    <property type="protein sequence ID" value="PHH52087.1"/>
    <property type="molecule type" value="Genomic_DNA"/>
</dbReference>
<dbReference type="PANTHER" id="PTHR28256">
    <property type="entry name" value="RIBONUCLEASES P/MRP PROTEIN SUBUNIT POP7"/>
    <property type="match status" value="1"/>
</dbReference>
<organism evidence="4 5">
    <name type="scientific">Ceratocystis fimbriata CBS 114723</name>
    <dbReference type="NCBI Taxonomy" id="1035309"/>
    <lineage>
        <taxon>Eukaryota</taxon>
        <taxon>Fungi</taxon>
        <taxon>Dikarya</taxon>
        <taxon>Ascomycota</taxon>
        <taxon>Pezizomycotina</taxon>
        <taxon>Sordariomycetes</taxon>
        <taxon>Hypocreomycetidae</taxon>
        <taxon>Microascales</taxon>
        <taxon>Ceratocystidaceae</taxon>
        <taxon>Ceratocystis</taxon>
    </lineage>
</organism>
<evidence type="ECO:0000313" key="4">
    <source>
        <dbReference type="EMBL" id="PHH52087.1"/>
    </source>
</evidence>
<comment type="subcellular location">
    <subcellularLocation>
        <location evidence="1">Nucleus</location>
    </subcellularLocation>
</comment>
<evidence type="ECO:0000256" key="1">
    <source>
        <dbReference type="ARBA" id="ARBA00004123"/>
    </source>
</evidence>
<gene>
    <name evidence="4" type="ORF">CFIMG_004284RA</name>
</gene>
<dbReference type="Gene3D" id="3.30.110.20">
    <property type="entry name" value="Alba-like domain"/>
    <property type="match status" value="1"/>
</dbReference>
<dbReference type="InterPro" id="IPR014612">
    <property type="entry name" value="Pop7/Rpp20"/>
</dbReference>
<dbReference type="GO" id="GO:0034965">
    <property type="term" value="P:intronic box C/D snoRNA processing"/>
    <property type="evidence" value="ECO:0007669"/>
    <property type="project" value="TreeGrafter"/>
</dbReference>
<dbReference type="GO" id="GO:0005655">
    <property type="term" value="C:nucleolar ribonuclease P complex"/>
    <property type="evidence" value="ECO:0007669"/>
    <property type="project" value="InterPro"/>
</dbReference>
<evidence type="ECO:0000313" key="5">
    <source>
        <dbReference type="Proteomes" id="UP000222788"/>
    </source>
</evidence>
<dbReference type="GO" id="GO:0000172">
    <property type="term" value="C:ribonuclease MRP complex"/>
    <property type="evidence" value="ECO:0007669"/>
    <property type="project" value="InterPro"/>
</dbReference>
<dbReference type="AlphaFoldDB" id="A0A2C5X1E0"/>
<dbReference type="SUPFAM" id="SSF82704">
    <property type="entry name" value="AlbA-like"/>
    <property type="match status" value="1"/>
</dbReference>
<dbReference type="Pfam" id="PF12328">
    <property type="entry name" value="Rpp20"/>
    <property type="match status" value="1"/>
</dbReference>
<keyword evidence="5" id="KW-1185">Reference proteome</keyword>
<dbReference type="GO" id="GO:0006364">
    <property type="term" value="P:rRNA processing"/>
    <property type="evidence" value="ECO:0007669"/>
    <property type="project" value="TreeGrafter"/>
</dbReference>
<dbReference type="InterPro" id="IPR036882">
    <property type="entry name" value="Alba-like_dom_sf"/>
</dbReference>
<keyword evidence="3" id="KW-0539">Nucleus</keyword>
<keyword evidence="2" id="KW-0819">tRNA processing</keyword>
<dbReference type="GO" id="GO:0000294">
    <property type="term" value="P:nuclear-transcribed mRNA catabolic process, RNase MRP-dependent"/>
    <property type="evidence" value="ECO:0007669"/>
    <property type="project" value="TreeGrafter"/>
</dbReference>
<dbReference type="GO" id="GO:0003723">
    <property type="term" value="F:RNA binding"/>
    <property type="evidence" value="ECO:0007669"/>
    <property type="project" value="TreeGrafter"/>
</dbReference>
<protein>
    <submittedName>
        <fullName evidence="4">Uncharacterized protein</fullName>
    </submittedName>
</protein>
<dbReference type="GO" id="GO:0000171">
    <property type="term" value="F:ribonuclease MRP activity"/>
    <property type="evidence" value="ECO:0007669"/>
    <property type="project" value="TreeGrafter"/>
</dbReference>
<reference evidence="4 5" key="2">
    <citation type="journal article" date="2013" name="IMA Fungus">
        <title>IMA Genome-F 1: Ceratocystis fimbriata: Draft nuclear genome sequence for the plant pathogen, Ceratocystis fimbriata.</title>
        <authorList>
            <person name="Wilken P.M."/>
            <person name="Steenkamp E.T."/>
            <person name="Wingfield M.J."/>
            <person name="de Beer Z.W."/>
            <person name="Wingfield B.D."/>
        </authorList>
    </citation>
    <scope>NUCLEOTIDE SEQUENCE [LARGE SCALE GENOMIC DNA]</scope>
    <source>
        <strain evidence="4 5">CBS 114723</strain>
    </source>
</reference>
<sequence length="162" mass="17776">MHSSARHTKLLRLEKGTKVHKRPLVRQQQSSSKKTKIIYVSGKTPFMSVISRVRKELDKSCGSNRLTSKNMGLSAKISALKQAGGTQGDSKVVTVMGTGKAIEKTLSVASWFSQQNDCDVAIETKTISTIDDVVPKEDNDGLGDEETRRRNLSCLVVSVTLR</sequence>
<dbReference type="PANTHER" id="PTHR28256:SF1">
    <property type="entry name" value="RIBONUCLEASES P_MRP PROTEIN SUBUNIT POP7"/>
    <property type="match status" value="1"/>
</dbReference>
<dbReference type="Proteomes" id="UP000222788">
    <property type="component" value="Unassembled WGS sequence"/>
</dbReference>
<comment type="caution">
    <text evidence="4">The sequence shown here is derived from an EMBL/GenBank/DDBJ whole genome shotgun (WGS) entry which is preliminary data.</text>
</comment>
<evidence type="ECO:0000256" key="2">
    <source>
        <dbReference type="ARBA" id="ARBA00022694"/>
    </source>
</evidence>
<evidence type="ECO:0000256" key="3">
    <source>
        <dbReference type="ARBA" id="ARBA00023242"/>
    </source>
</evidence>
<dbReference type="STRING" id="1035309.A0A2C5X1E0"/>
<dbReference type="OrthoDB" id="5416589at2759"/>
<proteinExistence type="predicted"/>
<reference evidence="4 5" key="1">
    <citation type="journal article" date="2013" name="Fungal Biol.">
        <title>Analysis of microsatellite markers in the genome of the plant pathogen Ceratocystis fimbriata.</title>
        <authorList>
            <person name="Simpson M.C."/>
            <person name="Wilken P.M."/>
            <person name="Coetzee M.P."/>
            <person name="Wingfield M.J."/>
            <person name="Wingfield B.D."/>
        </authorList>
    </citation>
    <scope>NUCLEOTIDE SEQUENCE [LARGE SCALE GENOMIC DNA]</scope>
    <source>
        <strain evidence="4 5">CBS 114723</strain>
    </source>
</reference>
<dbReference type="InterPro" id="IPR020241">
    <property type="entry name" value="RNase_P/MRP_Pop7_fungi"/>
</dbReference>
<accession>A0A2C5X1E0</accession>
<dbReference type="GO" id="GO:0004526">
    <property type="term" value="F:ribonuclease P activity"/>
    <property type="evidence" value="ECO:0007669"/>
    <property type="project" value="TreeGrafter"/>
</dbReference>
<name>A0A2C5X1E0_9PEZI</name>
<dbReference type="GO" id="GO:0001682">
    <property type="term" value="P:tRNA 5'-leader removal"/>
    <property type="evidence" value="ECO:0007669"/>
    <property type="project" value="InterPro"/>
</dbReference>